<dbReference type="GO" id="GO:0039694">
    <property type="term" value="P:viral RNA genome replication"/>
    <property type="evidence" value="ECO:0007669"/>
    <property type="project" value="InterPro"/>
</dbReference>
<feature type="region of interest" description="Disordered" evidence="16">
    <location>
        <begin position="240"/>
        <end position="259"/>
    </location>
</feature>
<feature type="domain" description="RdRp catalytic" evidence="17">
    <location>
        <begin position="2732"/>
        <end position="2861"/>
    </location>
</feature>
<dbReference type="Pfam" id="PF00680">
    <property type="entry name" value="RdRP_1"/>
    <property type="match status" value="1"/>
</dbReference>
<sequence length="2991" mass="340680">MNNIKYIVLSGSGARTGYLVPRKEEEPQLVRQWQGPTWAGASQRDILRRTLLRAYGGRPFDFLFKYERFIRRYKAAFYIEIYETLAAAWKLALPAGPKKEKVRRVYPSNRYVLLKEEKSGGRTIISVPEKKQKLRFLQKDFVAAAAAKKARANQRAKELRALLRELRIKYAPKACVGRNARLLAQLREKIAVFRQQRKVRGLVPLGRVIRAKFTRRYVLARPEGDSPTIHGEGEVSVDKESNVVLTTQRPSSSTTTSYPSVRWSRWTSNDVVDDYKTITNRWYPVKEFEWTKDDAFDKQLVRITLPSQILAYAQQEQSDICNVPNTIPFKVHTYWRGDMEIKIQINSNKFQVGQLMAAFYYMDSNNAKITTKRSVYGFSQMDHVLISASASNEAILKIPYRHIYPFLPIRPVPEWDQHQLKLGQLSIHVLSPLRPGPSGPTTASGVVFCRLLNSEFTGTSSGSFFQAIRAEPEMECVLDIAEGLLALPSIRNMDNPPLQQAPHYLVPTGTHSMALGNNLVEPLHSLRLDAAGQTQHPAGCQPTEEMTVQNTIKRFGLIRQLKWSKDHHKGEKLLNIPADPFVHVAASKGHWFTPTGVVSSNFMYWRGSLEFKFDIIASPYHTGRLIVGYIPGVTSDKDVTYQQLKSSPYVVYDLQDSNSFTFTVPYVSYRPWWMRRFTGNYVDAQVVAPSSLFVFVQVPLVPMEAVTAELDINVYMRGASNFEVSIPVQPSLGLNWNTEFIKRSYEIYQALEGYYPYYAGVWHSFNSSKSLVFRRGALSDQIAQFPTPSVLKGYYTVFGLNMIKDAPKGTQDWLYMVVWPSGHGYNIGIPTLSYGKAKSLAIHLYGGGSLTDTVAMALFVPASQQGAGEYSNGNPMWTAYSYPLPKQKDNEVWDIVEPEGEEQQSTLSLNPTTSLASSGFGRSFFGESFNDLKNLLRRYQLYGQLKLSIQQDKDMDHCAFTFPCLPQGLYLDIGDANNPREVFNRCRDGPIPLISSGYRYYRGGLRFKLIFPTTTDVNVWIQHRPDRKLKGYGDAKISICGRVATGQGIYNHGYASYLQLGKVNNSIEFEVPFYNATCYNLLQLFNSEDPCDQYGVSLGEIAVGFHATDVELQALNGKPVSIFYAIADDMQFSQWVGYQPMQILDDLPAAVIKAVPEGPIPEGLGDSIRGIFSPTVEAAIEHGVKEVSKAADEKIYNLQTKIEGTVEQVLKSRNLNIERGSVLTSLISNFVHCLISPNPYTIMWALFSFLAQIGIISYQHITTLTSIGRRMFNIKKEELNGKPVMATPEVQDRINDIYEVIEAMPESVKYTKPRYEFCVSSEECRRHLLGKNKKVRFAEPEGQDHEHKDAMAIASLVYTGIATLFSMAAGRPKQMGSWAAWLMKDVGTTCRTANSIYTFVGNTFEVIEDMIHYVTGHFSGEAKLLRQLSTQPEIMKKWVQEVLFLEDPGFRMRQAHDDDYINRVFGAHAFGMILMRDLMDIEERKPIQVLTKAYDKITKLKEELIEIGSNPYIRKEPFTLCVTGPPGVGKSFATDKICIHLLKIAKIPIKSGIKCIVNPLSDYWDQCDHQPVLCVDDMWSVETGPTLEKQLNLLFQVHSPIVLSPPMAALEQKKMRYNPEIFYYNTNKPFPRFDKVEAEAVYRRRHMLIECQPSVSKKEGCPHCYAIDNKPITSLDETPTKFLQDFHHLQFRIAEEVTNPKTRWSGWYEYEDILNKIGEKFVINRRKQNQIFIEKCKEMCSLRPPGDFTGRSILDTYDAYRSEMLIKNKQAVERTITSDLSKYTNDLKLKLVKTKDAFALSWLRAKPEGDGEPQPSTSNGSLGTNFCQDMQSLQEVTDSAAESDEESIEVVKQEMTIDDVKTKEDWECYKKVMPEELRAEAIKQSGGQRDFGQRRRKPGEIRILQIGGGIESAKRTLERAYAERDLFIPTLTRWQQFDLCGKYYCNSVNMFVTLHDRECLEETDQVFEQINTAIEWFSSITESKIMFTKDREEINHLKIFEFYKQAMRLFLETLPTQAQISGRYCCHWLLKADELYSADHHLRANIGSPQYKYHLFVQDLRDPAVCNVSIPCRSASCLMNAKYFRHLFFKWWLYANPSQRLNYDCGKFTRLPGYFSDSESEKFISVDSQFKQMLIWLKSWYDKIIPPAITWIMDFIKQYWPILVMLIPSAYIAKKTGDMYKELDKAPIPQIKKWTEAQPENRDYNIVQPTARAIKVTPVVPQGSQQADAIPDIVKNNMVIITATIPKLFGKPSIVRMRCLMLRNRQMLVLRHYVEYAQRYDEGTTFSFSFAFDHSRRCKVAAGIELDFLNLPYKNYGGKIDGHSFDSNFIVMELPHSIPQFKNLIKFIASCAEHKRVNEEGMLCNDKETQLLRISFGEEVPHVIAEKGTTDIIMQGAYSYSYHGKGVCGTVLCCPKLQRPIIGIHVAGVEGHDGYGLAEPLMYEMFEDFPTSPGEPYTEVIEPKLLPVDTATIDLETIIYPYGCVPKQLAQPQSEQTCIKSTFFRGLYEVRTEPNPLSAKDSRIAPHDPLKLGVEKHGFPTKHFPSELLREAQRHLTEMLIDRVRPLKNVGKLSENDAICGIYNLDGYEPLTWNTSPGFPLRNIAPVGAKGKKWLFHLEESPQGYILNGMHAELRRLLDINADLRRRGILPPTIFTDCLKDTCLPVEKCHIPGKTRIFSISPVQYTIQFRQYFMDFMAAYRSARFAAQHAIGIDVASIEWTRLARKIGGKSGKVITGDYSNFGPGLDSEVARCAMQIVCDWILHYTSNPEPSLSTTLQIFAEELVCPLHLVKNLVYRVPSGIPSGSPITDILNSIANCLYIRVAWLSITRLPLYKFMEDVELCVYGDDLIAGVSDERIETFNTQTLGKFFANHKIRFTNADKIESEVRYTTLNEATFLKRRFLPHPSRPGILTPGLDKVSIEGVLNWYHSGTLSKVEAAKVNPIQALELAHGWGPAYYNEMRGKIRKRAASLKIDLNLPAWHELDERNYRT</sequence>
<keyword evidence="7" id="KW-0548">Nucleotidyltransferase</keyword>
<reference evidence="20" key="1">
    <citation type="submission" date="2021-09" db="EMBL/GenBank/DDBJ databases">
        <authorList>
            <person name="Li N.N."/>
        </authorList>
    </citation>
    <scope>NUCLEOTIDE SEQUENCE</scope>
    <source>
        <strain evidence="20">Novel_19</strain>
    </source>
</reference>
<dbReference type="GO" id="GO:0003723">
    <property type="term" value="F:RNA binding"/>
    <property type="evidence" value="ECO:0007669"/>
    <property type="project" value="InterPro"/>
</dbReference>
<evidence type="ECO:0000256" key="3">
    <source>
        <dbReference type="ARBA" id="ARBA00022484"/>
    </source>
</evidence>
<keyword evidence="12" id="KW-0067">ATP-binding</keyword>
<keyword evidence="8" id="KW-0547">Nucleotide-binding</keyword>
<evidence type="ECO:0000256" key="12">
    <source>
        <dbReference type="ARBA" id="ARBA00022840"/>
    </source>
</evidence>
<keyword evidence="13" id="KW-0946">Virion</keyword>
<dbReference type="GO" id="GO:0006351">
    <property type="term" value="P:DNA-templated transcription"/>
    <property type="evidence" value="ECO:0007669"/>
    <property type="project" value="InterPro"/>
</dbReference>
<feature type="compositionally biased region" description="Polar residues" evidence="16">
    <location>
        <begin position="1814"/>
        <end position="1825"/>
    </location>
</feature>
<keyword evidence="3" id="KW-0696">RNA-directed RNA polymerase</keyword>
<dbReference type="GO" id="GO:0005198">
    <property type="term" value="F:structural molecule activity"/>
    <property type="evidence" value="ECO:0007669"/>
    <property type="project" value="InterPro"/>
</dbReference>
<proteinExistence type="predicted"/>
<evidence type="ECO:0000256" key="10">
    <source>
        <dbReference type="ARBA" id="ARBA00022806"/>
    </source>
</evidence>
<feature type="compositionally biased region" description="Low complexity" evidence="16">
    <location>
        <begin position="246"/>
        <end position="259"/>
    </location>
</feature>
<dbReference type="Gene3D" id="1.20.960.20">
    <property type="match status" value="1"/>
</dbReference>
<dbReference type="GO" id="GO:0005524">
    <property type="term" value="F:ATP binding"/>
    <property type="evidence" value="ECO:0007669"/>
    <property type="project" value="UniProtKB-KW"/>
</dbReference>
<keyword evidence="9" id="KW-0378">Hydrolase</keyword>
<dbReference type="InterPro" id="IPR033703">
    <property type="entry name" value="Rhv-like"/>
</dbReference>
<feature type="coiled-coil region" evidence="15">
    <location>
        <begin position="142"/>
        <end position="169"/>
    </location>
</feature>
<evidence type="ECO:0000256" key="13">
    <source>
        <dbReference type="ARBA" id="ARBA00022844"/>
    </source>
</evidence>
<dbReference type="InterPro" id="IPR014759">
    <property type="entry name" value="Helicase_SF3_ssRNA_vir"/>
</dbReference>
<evidence type="ECO:0000256" key="15">
    <source>
        <dbReference type="SAM" id="Coils"/>
    </source>
</evidence>
<keyword evidence="10" id="KW-0347">Helicase</keyword>
<keyword evidence="14" id="KW-0693">Viral RNA replication</keyword>
<keyword evidence="6" id="KW-0808">Transferase</keyword>
<dbReference type="InterPro" id="IPR029053">
    <property type="entry name" value="Viral_coat"/>
</dbReference>
<accession>A0A8K1YQN5</accession>
<dbReference type="PROSITE" id="PS51218">
    <property type="entry name" value="SF3_HELICASE_2"/>
    <property type="match status" value="1"/>
</dbReference>
<dbReference type="Gene3D" id="2.60.120.20">
    <property type="match status" value="3"/>
</dbReference>
<protein>
    <recommendedName>
        <fullName evidence="2">Genome polyprotein</fullName>
    </recommendedName>
</protein>
<evidence type="ECO:0000256" key="11">
    <source>
        <dbReference type="ARBA" id="ARBA00022807"/>
    </source>
</evidence>
<evidence type="ECO:0000259" key="18">
    <source>
        <dbReference type="PROSITE" id="PS51218"/>
    </source>
</evidence>
<name>A0A8K1YQN5_9VIRU</name>
<dbReference type="Pfam" id="PF08762">
    <property type="entry name" value="CRPV_capsid"/>
    <property type="match status" value="1"/>
</dbReference>
<dbReference type="InterPro" id="IPR043504">
    <property type="entry name" value="Peptidase_S1_PA_chymotrypsin"/>
</dbReference>
<dbReference type="SUPFAM" id="SSF50494">
    <property type="entry name" value="Trypsin-like serine proteases"/>
    <property type="match status" value="1"/>
</dbReference>
<evidence type="ECO:0000256" key="7">
    <source>
        <dbReference type="ARBA" id="ARBA00022695"/>
    </source>
</evidence>
<evidence type="ECO:0000256" key="8">
    <source>
        <dbReference type="ARBA" id="ARBA00022741"/>
    </source>
</evidence>
<dbReference type="GO" id="GO:0019028">
    <property type="term" value="C:viral capsid"/>
    <property type="evidence" value="ECO:0007669"/>
    <property type="project" value="UniProtKB-KW"/>
</dbReference>
<dbReference type="InterPro" id="IPR009003">
    <property type="entry name" value="Peptidase_S1_PA"/>
</dbReference>
<evidence type="ECO:0000259" key="17">
    <source>
        <dbReference type="PROSITE" id="PS50507"/>
    </source>
</evidence>
<dbReference type="Pfam" id="PF00073">
    <property type="entry name" value="Rhv"/>
    <property type="match status" value="2"/>
</dbReference>
<evidence type="ECO:0000256" key="14">
    <source>
        <dbReference type="ARBA" id="ARBA00022953"/>
    </source>
</evidence>
<evidence type="ECO:0000313" key="20">
    <source>
        <dbReference type="EMBL" id="UDL13970.1"/>
    </source>
</evidence>
<feature type="domain" description="SF3 helicase" evidence="18">
    <location>
        <begin position="1497"/>
        <end position="1664"/>
    </location>
</feature>
<keyword evidence="5" id="KW-0645">Protease</keyword>
<dbReference type="GO" id="GO:0003968">
    <property type="term" value="F:RNA-directed RNA polymerase activity"/>
    <property type="evidence" value="ECO:0007669"/>
    <property type="project" value="UniProtKB-KW"/>
</dbReference>
<keyword evidence="15" id="KW-0175">Coiled coil</keyword>
<dbReference type="Gene3D" id="2.40.10.10">
    <property type="entry name" value="Trypsin-like serine proteases"/>
    <property type="match status" value="1"/>
</dbReference>
<evidence type="ECO:0000256" key="16">
    <source>
        <dbReference type="SAM" id="MobiDB-lite"/>
    </source>
</evidence>
<dbReference type="InterPro" id="IPR001676">
    <property type="entry name" value="Picornavirus_capsid"/>
</dbReference>
<evidence type="ECO:0000256" key="6">
    <source>
        <dbReference type="ARBA" id="ARBA00022679"/>
    </source>
</evidence>
<dbReference type="InterPro" id="IPR000605">
    <property type="entry name" value="Helicase_SF3_ssDNA/RNA_vir"/>
</dbReference>
<dbReference type="InterPro" id="IPR001205">
    <property type="entry name" value="RNA-dir_pol_C"/>
</dbReference>
<dbReference type="SUPFAM" id="SSF88633">
    <property type="entry name" value="Positive stranded ssRNA viruses"/>
    <property type="match status" value="3"/>
</dbReference>
<dbReference type="InterPro" id="IPR007094">
    <property type="entry name" value="RNA-dir_pol_PSvirus"/>
</dbReference>
<dbReference type="PROSITE" id="PS50507">
    <property type="entry name" value="RDRP_SSRNA_POS"/>
    <property type="match status" value="1"/>
</dbReference>
<evidence type="ECO:0000256" key="9">
    <source>
        <dbReference type="ARBA" id="ARBA00022801"/>
    </source>
</evidence>
<dbReference type="CDD" id="cd00205">
    <property type="entry name" value="rhv_like"/>
    <property type="match status" value="2"/>
</dbReference>
<evidence type="ECO:0000256" key="5">
    <source>
        <dbReference type="ARBA" id="ARBA00022670"/>
    </source>
</evidence>
<keyword evidence="4" id="KW-0167">Capsid protein</keyword>
<dbReference type="InterPro" id="IPR044067">
    <property type="entry name" value="PCV_3C_PRO"/>
</dbReference>
<dbReference type="EMBL" id="OK491495">
    <property type="protein sequence ID" value="UDL13970.1"/>
    <property type="molecule type" value="Genomic_RNA"/>
</dbReference>
<dbReference type="CDD" id="cd23169">
    <property type="entry name" value="ps-ssRNAv-Picornavirales"/>
    <property type="match status" value="1"/>
</dbReference>
<dbReference type="InterPro" id="IPR014872">
    <property type="entry name" value="Dicistrovirus_capsid-polyPr_C"/>
</dbReference>
<dbReference type="GO" id="GO:0006508">
    <property type="term" value="P:proteolysis"/>
    <property type="evidence" value="ECO:0007669"/>
    <property type="project" value="UniProtKB-KW"/>
</dbReference>
<organism evidence="20">
    <name type="scientific">Xiangshan picorna-like virus 4</name>
    <dbReference type="NCBI Taxonomy" id="2886220"/>
    <lineage>
        <taxon>Viruses</taxon>
        <taxon>Riboviria</taxon>
        <taxon>Orthornavirae</taxon>
        <taxon>Pisuviricota</taxon>
        <taxon>Pisoniviricetes</taxon>
        <taxon>Picornavirales</taxon>
    </lineage>
</organism>
<dbReference type="SUPFAM" id="SSF56672">
    <property type="entry name" value="DNA/RNA polymerases"/>
    <property type="match status" value="1"/>
</dbReference>
<feature type="region of interest" description="Disordered" evidence="16">
    <location>
        <begin position="1806"/>
        <end position="1825"/>
    </location>
</feature>
<evidence type="ECO:0000256" key="2">
    <source>
        <dbReference type="ARBA" id="ARBA00020107"/>
    </source>
</evidence>
<dbReference type="InterPro" id="IPR043128">
    <property type="entry name" value="Rev_trsase/Diguanyl_cyclase"/>
</dbReference>
<dbReference type="Pfam" id="PF00910">
    <property type="entry name" value="RNA_helicase"/>
    <property type="match status" value="1"/>
</dbReference>
<evidence type="ECO:0000256" key="4">
    <source>
        <dbReference type="ARBA" id="ARBA00022561"/>
    </source>
</evidence>
<dbReference type="Gene3D" id="3.30.70.270">
    <property type="match status" value="1"/>
</dbReference>
<dbReference type="InterPro" id="IPR043502">
    <property type="entry name" value="DNA/RNA_pol_sf"/>
</dbReference>
<dbReference type="PROSITE" id="PS51874">
    <property type="entry name" value="PCV_3C_PRO"/>
    <property type="match status" value="1"/>
</dbReference>
<evidence type="ECO:0000259" key="19">
    <source>
        <dbReference type="PROSITE" id="PS51874"/>
    </source>
</evidence>
<dbReference type="GO" id="GO:0004197">
    <property type="term" value="F:cysteine-type endopeptidase activity"/>
    <property type="evidence" value="ECO:0007669"/>
    <property type="project" value="InterPro"/>
</dbReference>
<keyword evidence="11" id="KW-0788">Thiol protease</keyword>
<dbReference type="GO" id="GO:0003724">
    <property type="term" value="F:RNA helicase activity"/>
    <property type="evidence" value="ECO:0007669"/>
    <property type="project" value="InterPro"/>
</dbReference>
<feature type="domain" description="Peptidase C3" evidence="19">
    <location>
        <begin position="2223"/>
        <end position="2446"/>
    </location>
</feature>
<evidence type="ECO:0000256" key="1">
    <source>
        <dbReference type="ARBA" id="ARBA00004328"/>
    </source>
</evidence>
<comment type="subcellular location">
    <subcellularLocation>
        <location evidence="1">Virion</location>
    </subcellularLocation>
</comment>